<evidence type="ECO:0000313" key="3">
    <source>
        <dbReference type="Proteomes" id="UP001562425"/>
    </source>
</evidence>
<proteinExistence type="predicted"/>
<dbReference type="AlphaFoldDB" id="A0ABD1D9N2"/>
<feature type="signal peptide" evidence="1">
    <location>
        <begin position="1"/>
        <end position="21"/>
    </location>
</feature>
<dbReference type="Proteomes" id="UP001562425">
    <property type="component" value="Unassembled WGS sequence"/>
</dbReference>
<name>A0ABD1D9N2_CULPP</name>
<evidence type="ECO:0000313" key="2">
    <source>
        <dbReference type="EMBL" id="KAL1396369.1"/>
    </source>
</evidence>
<evidence type="ECO:0000256" key="1">
    <source>
        <dbReference type="SAM" id="SignalP"/>
    </source>
</evidence>
<gene>
    <name evidence="2" type="ORF">pipiens_010563</name>
</gene>
<keyword evidence="3" id="KW-1185">Reference proteome</keyword>
<accession>A0ABD1D9N2</accession>
<keyword evidence="1" id="KW-0732">Signal</keyword>
<reference evidence="2 3" key="1">
    <citation type="submission" date="2024-05" db="EMBL/GenBank/DDBJ databases">
        <title>Culex pipiens pipiens assembly and annotation.</title>
        <authorList>
            <person name="Alout H."/>
            <person name="Durand T."/>
        </authorList>
    </citation>
    <scope>NUCLEOTIDE SEQUENCE [LARGE SCALE GENOMIC DNA]</scope>
    <source>
        <strain evidence="2">HA-2024</strain>
        <tissue evidence="2">Whole body</tissue>
    </source>
</reference>
<comment type="caution">
    <text evidence="2">The sequence shown here is derived from an EMBL/GenBank/DDBJ whole genome shotgun (WGS) entry which is preliminary data.</text>
</comment>
<dbReference type="EMBL" id="JBEHCU010006735">
    <property type="protein sequence ID" value="KAL1396369.1"/>
    <property type="molecule type" value="Genomic_DNA"/>
</dbReference>
<organism evidence="2 3">
    <name type="scientific">Culex pipiens pipiens</name>
    <name type="common">Northern house mosquito</name>
    <dbReference type="NCBI Taxonomy" id="38569"/>
    <lineage>
        <taxon>Eukaryota</taxon>
        <taxon>Metazoa</taxon>
        <taxon>Ecdysozoa</taxon>
        <taxon>Arthropoda</taxon>
        <taxon>Hexapoda</taxon>
        <taxon>Insecta</taxon>
        <taxon>Pterygota</taxon>
        <taxon>Neoptera</taxon>
        <taxon>Endopterygota</taxon>
        <taxon>Diptera</taxon>
        <taxon>Nematocera</taxon>
        <taxon>Culicoidea</taxon>
        <taxon>Culicidae</taxon>
        <taxon>Culicinae</taxon>
        <taxon>Culicini</taxon>
        <taxon>Culex</taxon>
        <taxon>Culex</taxon>
    </lineage>
</organism>
<feature type="chain" id="PRO_5044880133" evidence="1">
    <location>
        <begin position="22"/>
        <end position="153"/>
    </location>
</feature>
<protein>
    <submittedName>
        <fullName evidence="2">Uncharacterized protein</fullName>
    </submittedName>
</protein>
<sequence length="153" mass="17491">MSKLFCVTLFLGSFLFAVTIANQLDFMKLSNLVSLSNNGSRVRDLIKETTDKAEIHRQKRSVNASVKVTKMNETDYQQLEIQGSTDQDPRKMKARACLVQDNEVYWLELVSSALVQIMQEMKHVLEGKKVAMKMTKGAYEESKQASEKARMRH</sequence>